<accession>A0A941ENU7</accession>
<reference evidence="1" key="1">
    <citation type="submission" date="2021-04" db="EMBL/GenBank/DDBJ databases">
        <title>Genome based classification of Actinospica acidithermotolerans sp. nov., an actinobacterium isolated from an Indonesian hot spring.</title>
        <authorList>
            <person name="Kusuma A.B."/>
            <person name="Putra K.E."/>
            <person name="Nafisah S."/>
            <person name="Loh J."/>
            <person name="Nouioui I."/>
            <person name="Goodfellow M."/>
        </authorList>
    </citation>
    <scope>NUCLEOTIDE SEQUENCE</scope>
    <source>
        <strain evidence="1">CSCA 57</strain>
    </source>
</reference>
<evidence type="ECO:0000313" key="2">
    <source>
        <dbReference type="Proteomes" id="UP000675781"/>
    </source>
</evidence>
<keyword evidence="2" id="KW-1185">Reference proteome</keyword>
<protein>
    <submittedName>
        <fullName evidence="1">SMI1/KNR4 family protein</fullName>
    </submittedName>
</protein>
<gene>
    <name evidence="1" type="ORF">KDL01_21280</name>
</gene>
<evidence type="ECO:0000313" key="1">
    <source>
        <dbReference type="EMBL" id="MBR7835820.1"/>
    </source>
</evidence>
<comment type="caution">
    <text evidence="1">The sequence shown here is derived from an EMBL/GenBank/DDBJ whole genome shotgun (WGS) entry which is preliminary data.</text>
</comment>
<dbReference type="RefSeq" id="WP_212530312.1">
    <property type="nucleotide sequence ID" value="NZ_JAGSOG010000111.1"/>
</dbReference>
<name>A0A941ENU7_9ACTN</name>
<dbReference type="AlphaFoldDB" id="A0A941ENU7"/>
<proteinExistence type="predicted"/>
<sequence length="232" mass="26034">MTSSAQISAGIRAALRDRADTWRFLSEFAADWRAPLRAEDGFADADLDEAERRLGVALPAALREAYLRFGRRDDLVRNQDRLELPDGLYVHEGALVYQTENQGAAQWGVLLDDVGAADPPTFYRASLADRSAERWEPWTQRLSVALLELFMAETALYEADRLSDAGELIGPLPEEFEPLPAIVPERFDSVWFAGDDLLAHVQSGYWLTVRARSPQALDDLREALPLEWVCAM</sequence>
<dbReference type="Proteomes" id="UP000675781">
    <property type="component" value="Unassembled WGS sequence"/>
</dbReference>
<dbReference type="EMBL" id="JAGSOG010000111">
    <property type="protein sequence ID" value="MBR7835820.1"/>
    <property type="molecule type" value="Genomic_DNA"/>
</dbReference>
<organism evidence="1 2">
    <name type="scientific">Actinospica durhamensis</name>
    <dbReference type="NCBI Taxonomy" id="1508375"/>
    <lineage>
        <taxon>Bacteria</taxon>
        <taxon>Bacillati</taxon>
        <taxon>Actinomycetota</taxon>
        <taxon>Actinomycetes</taxon>
        <taxon>Catenulisporales</taxon>
        <taxon>Actinospicaceae</taxon>
        <taxon>Actinospica</taxon>
    </lineage>
</organism>